<dbReference type="PANTHER" id="PTHR14043:SF2">
    <property type="entry name" value="HOMEOBOX PROTEIN CUT"/>
    <property type="match status" value="1"/>
</dbReference>
<evidence type="ECO:0000256" key="5">
    <source>
        <dbReference type="ARBA" id="ARBA00022692"/>
    </source>
</evidence>
<keyword evidence="7" id="KW-0333">Golgi apparatus</keyword>
<name>A0A9P6WBQ7_MAUEX</name>
<keyword evidence="6 11" id="KW-1133">Transmembrane helix</keyword>
<comment type="subcellular location">
    <subcellularLocation>
        <location evidence="1">Golgi apparatus membrane</location>
        <topology evidence="1">Single-pass type IV membrane protein</topology>
    </subcellularLocation>
</comment>
<evidence type="ECO:0000256" key="2">
    <source>
        <dbReference type="ARBA" id="ARBA00006415"/>
    </source>
</evidence>
<dbReference type="Pfam" id="PF25398">
    <property type="entry name" value="CUX1_N"/>
    <property type="match status" value="1"/>
</dbReference>
<reference evidence="14 15" key="1">
    <citation type="submission" date="2020-11" db="EMBL/GenBank/DDBJ databases">
        <title>Kefir isolates.</title>
        <authorList>
            <person name="Marcisauskas S."/>
            <person name="Kim Y."/>
            <person name="Blasche S."/>
        </authorList>
    </citation>
    <scope>NUCLEOTIDE SEQUENCE [LARGE SCALE GENOMIC DNA]</scope>
    <source>
        <strain evidence="14 15">OG2</strain>
    </source>
</reference>
<dbReference type="InterPro" id="IPR012955">
    <property type="entry name" value="CASP_C"/>
</dbReference>
<dbReference type="Proteomes" id="UP000750334">
    <property type="component" value="Unassembled WGS sequence"/>
</dbReference>
<feature type="coiled-coil region" evidence="10">
    <location>
        <begin position="62"/>
        <end position="89"/>
    </location>
</feature>
<dbReference type="GO" id="GO:0000139">
    <property type="term" value="C:Golgi membrane"/>
    <property type="evidence" value="ECO:0007669"/>
    <property type="project" value="UniProtKB-SubCell"/>
</dbReference>
<evidence type="ECO:0000256" key="3">
    <source>
        <dbReference type="ARBA" id="ARBA00018691"/>
    </source>
</evidence>
<evidence type="ECO:0000256" key="6">
    <source>
        <dbReference type="ARBA" id="ARBA00022989"/>
    </source>
</evidence>
<dbReference type="OrthoDB" id="10257567at2759"/>
<organism evidence="14 15">
    <name type="scientific">Maudiozyma exigua</name>
    <name type="common">Yeast</name>
    <name type="synonym">Kazachstania exigua</name>
    <dbReference type="NCBI Taxonomy" id="34358"/>
    <lineage>
        <taxon>Eukaryota</taxon>
        <taxon>Fungi</taxon>
        <taxon>Dikarya</taxon>
        <taxon>Ascomycota</taxon>
        <taxon>Saccharomycotina</taxon>
        <taxon>Saccharomycetes</taxon>
        <taxon>Saccharomycetales</taxon>
        <taxon>Saccharomycetaceae</taxon>
        <taxon>Maudiozyma</taxon>
    </lineage>
</organism>
<evidence type="ECO:0000256" key="11">
    <source>
        <dbReference type="SAM" id="Phobius"/>
    </source>
</evidence>
<feature type="coiled-coil region" evidence="10">
    <location>
        <begin position="177"/>
        <end position="333"/>
    </location>
</feature>
<evidence type="ECO:0000259" key="12">
    <source>
        <dbReference type="Pfam" id="PF08172"/>
    </source>
</evidence>
<evidence type="ECO:0000313" key="15">
    <source>
        <dbReference type="Proteomes" id="UP000750334"/>
    </source>
</evidence>
<keyword evidence="8 10" id="KW-0175">Coiled coil</keyword>
<proteinExistence type="inferred from homology"/>
<feature type="transmembrane region" description="Helical" evidence="11">
    <location>
        <begin position="625"/>
        <end position="644"/>
    </location>
</feature>
<evidence type="ECO:0000256" key="4">
    <source>
        <dbReference type="ARBA" id="ARBA00022448"/>
    </source>
</evidence>
<dbReference type="Pfam" id="PF08172">
    <property type="entry name" value="CASP_C"/>
    <property type="match status" value="1"/>
</dbReference>
<protein>
    <recommendedName>
        <fullName evidence="3">Protein CASP</fullName>
    </recommendedName>
</protein>
<sequence>MDTSVYSHALEVWSKADLANLQRELDTNVIQVKDKENESLESRKVLATETKQFKKLDETEKLSNINKIIKKYQQEVDSLTKRSKFAEQIVFDVYSKLSEAPDPKPLLQSSLDKLSKVDDSKMLSEKVTELEDKLAKYADYESIKSRLLDLEQNSAVTLSKRLAAKEHELTSSWEEKQRNWQEREVELNKQVESLQNTNKALETKISKQVNIENSDDTDTDTTANKKSVSLTEYNFITEELESTQARVFQLEKRNETLSGDLAKATSANEKETELKNKELKINQLQSENALLSASIEKNHNSHERSIKNLNEELANIKTELNTYKSENDTIRLKLNNYSDYNKIKEELTSLKKIEFGIDDDDEDIERVTESYSTTDKNLQNTLISTNKKLQSNLAELRTKNIDYEDETKKLKKEIAEMNGKVDSLQKLNAKLEADLEKIDDIDGKFNDTTSMISGVTRKITNRGGHGASLSPTSSIIGIPEEEELQSGNIGGNSQILPIVTKQRDRFRARNTDLEKQVRQIMAEKAKLQSEKSKLQNDNNKLYEKVRYLSSYDGSSRHSSIVDTEMENIDSEAQYSNSYEASLHPLANFKRDELEYYKKNKLSVFEKLFISFANLILQNKTTRMAFFFYCIGLHGLIFMMCMYVANLSGYMTPEVAIVKTSSSHASP</sequence>
<feature type="domain" description="Cux N-terminal" evidence="13">
    <location>
        <begin position="4"/>
        <end position="113"/>
    </location>
</feature>
<keyword evidence="9 11" id="KW-0472">Membrane</keyword>
<keyword evidence="15" id="KW-1185">Reference proteome</keyword>
<evidence type="ECO:0000259" key="13">
    <source>
        <dbReference type="Pfam" id="PF25398"/>
    </source>
</evidence>
<dbReference type="GO" id="GO:0006891">
    <property type="term" value="P:intra-Golgi vesicle-mediated transport"/>
    <property type="evidence" value="ECO:0007669"/>
    <property type="project" value="InterPro"/>
</dbReference>
<accession>A0A9P6WBQ7</accession>
<feature type="coiled-coil region" evidence="10">
    <location>
        <begin position="503"/>
        <end position="544"/>
    </location>
</feature>
<evidence type="ECO:0000256" key="8">
    <source>
        <dbReference type="ARBA" id="ARBA00023054"/>
    </source>
</evidence>
<dbReference type="AlphaFoldDB" id="A0A9P6WBQ7"/>
<evidence type="ECO:0000256" key="9">
    <source>
        <dbReference type="ARBA" id="ARBA00023136"/>
    </source>
</evidence>
<evidence type="ECO:0000256" key="7">
    <source>
        <dbReference type="ARBA" id="ARBA00023034"/>
    </source>
</evidence>
<evidence type="ECO:0000313" key="14">
    <source>
        <dbReference type="EMBL" id="KAG0669679.1"/>
    </source>
</evidence>
<gene>
    <name evidence="14" type="ORF">C6P45_003422</name>
</gene>
<dbReference type="PANTHER" id="PTHR14043">
    <property type="entry name" value="CCAAT DISPLACEMENT PROTEIN-RELATED"/>
    <property type="match status" value="1"/>
</dbReference>
<dbReference type="InterPro" id="IPR057476">
    <property type="entry name" value="Cux_N"/>
</dbReference>
<evidence type="ECO:0000256" key="1">
    <source>
        <dbReference type="ARBA" id="ARBA00004409"/>
    </source>
</evidence>
<comment type="caution">
    <text evidence="14">The sequence shown here is derived from an EMBL/GenBank/DDBJ whole genome shotgun (WGS) entry which is preliminary data.</text>
</comment>
<feature type="domain" description="CASP C-terminal" evidence="12">
    <location>
        <begin position="409"/>
        <end position="646"/>
    </location>
</feature>
<evidence type="ECO:0000256" key="10">
    <source>
        <dbReference type="SAM" id="Coils"/>
    </source>
</evidence>
<keyword evidence="5 11" id="KW-0812">Transmembrane</keyword>
<comment type="similarity">
    <text evidence="2">Belongs to the CASP family.</text>
</comment>
<keyword evidence="4" id="KW-0813">Transport</keyword>
<feature type="coiled-coil region" evidence="10">
    <location>
        <begin position="379"/>
        <end position="444"/>
    </location>
</feature>
<dbReference type="EMBL" id="PUHR01000035">
    <property type="protein sequence ID" value="KAG0669679.1"/>
    <property type="molecule type" value="Genomic_DNA"/>
</dbReference>